<keyword evidence="2" id="KW-1185">Reference proteome</keyword>
<evidence type="ECO:0000313" key="1">
    <source>
        <dbReference type="EMBL" id="KAI9898818.1"/>
    </source>
</evidence>
<protein>
    <submittedName>
        <fullName evidence="1">Uncharacterized protein</fullName>
    </submittedName>
</protein>
<dbReference type="Proteomes" id="UP001163324">
    <property type="component" value="Chromosome 5"/>
</dbReference>
<comment type="caution">
    <text evidence="1">The sequence shown here is derived from an EMBL/GenBank/DDBJ whole genome shotgun (WGS) entry which is preliminary data.</text>
</comment>
<reference evidence="1" key="1">
    <citation type="submission" date="2022-10" db="EMBL/GenBank/DDBJ databases">
        <title>Complete Genome of Trichothecium roseum strain YXFP-22015, a Plant Pathogen Isolated from Citrus.</title>
        <authorList>
            <person name="Wang Y."/>
            <person name="Zhu L."/>
        </authorList>
    </citation>
    <scope>NUCLEOTIDE SEQUENCE</scope>
    <source>
        <strain evidence="1">YXFP-22015</strain>
    </source>
</reference>
<accession>A0ACC0UYS2</accession>
<proteinExistence type="predicted"/>
<dbReference type="EMBL" id="CM047944">
    <property type="protein sequence ID" value="KAI9898818.1"/>
    <property type="molecule type" value="Genomic_DNA"/>
</dbReference>
<sequence length="459" mass="50172">MSGEAAQHHQDTMATSSRAQHDDDVVGDAPVANGAAGDDAATVDRDGGATPSEDDHVVEKTPPEEKLTFWQKVKAHYKKWWWVHLIVLVILLAILLPLLFKVIIPAIVQSIVSGQKLPVYGGALRALAPDLIEVTLDTSLDTPLPATIKPMDLSLYNKDDNGDFYPFLELPLPQQHVYHKTGVHVDRAKVKVENHKELVKWFHTVFDEATCKVSVKAKPDVRLGALKYHPKLEKTIDIPALDYLKGFGVIDIGFMLSDNHTGPNMKGQLNLPNAGALTLGLGNITFNLMSGDVKLGLVNVYDVELKPGNNTNNFDGYLYFNELVPNLSAILDSQKGALSKGVVEFNATGNATVVNGQHIKFVEEVLVSKHLTFTYPVVSLLGSVLSGVLDGDNKNNLLDIFGDVVGNSTLLDGIMGHWDDNAPHHNNTSTRKKMKRTAPKSAFMWSMLKLGAKAKAKRA</sequence>
<name>A0ACC0UYS2_9HYPO</name>
<evidence type="ECO:0000313" key="2">
    <source>
        <dbReference type="Proteomes" id="UP001163324"/>
    </source>
</evidence>
<organism evidence="1 2">
    <name type="scientific">Trichothecium roseum</name>
    <dbReference type="NCBI Taxonomy" id="47278"/>
    <lineage>
        <taxon>Eukaryota</taxon>
        <taxon>Fungi</taxon>
        <taxon>Dikarya</taxon>
        <taxon>Ascomycota</taxon>
        <taxon>Pezizomycotina</taxon>
        <taxon>Sordariomycetes</taxon>
        <taxon>Hypocreomycetidae</taxon>
        <taxon>Hypocreales</taxon>
        <taxon>Hypocreales incertae sedis</taxon>
        <taxon>Trichothecium</taxon>
    </lineage>
</organism>
<gene>
    <name evidence="1" type="ORF">N3K66_005279</name>
</gene>